<dbReference type="PANTHER" id="PTHR23079:SF1">
    <property type="entry name" value="RNA-DEPENDENT RNA POLYMERASE 1"/>
    <property type="match status" value="1"/>
</dbReference>
<dbReference type="AlphaFoldDB" id="W1PVQ6"/>
<organism evidence="11 12">
    <name type="scientific">Amborella trichopoda</name>
    <dbReference type="NCBI Taxonomy" id="13333"/>
    <lineage>
        <taxon>Eukaryota</taxon>
        <taxon>Viridiplantae</taxon>
        <taxon>Streptophyta</taxon>
        <taxon>Embryophyta</taxon>
        <taxon>Tracheophyta</taxon>
        <taxon>Spermatophyta</taxon>
        <taxon>Magnoliopsida</taxon>
        <taxon>Amborellales</taxon>
        <taxon>Amborellaceae</taxon>
        <taxon>Amborella</taxon>
    </lineage>
</organism>
<dbReference type="Pfam" id="PF26252">
    <property type="entry name" value="RdRP_helical"/>
    <property type="match status" value="1"/>
</dbReference>
<feature type="domain" description="RRM" evidence="10">
    <location>
        <begin position="76"/>
        <end position="160"/>
    </location>
</feature>
<dbReference type="Pfam" id="PF24823">
    <property type="entry name" value="PH_RDR2"/>
    <property type="match status" value="1"/>
</dbReference>
<dbReference type="InterPro" id="IPR007855">
    <property type="entry name" value="RDRP"/>
</dbReference>
<protein>
    <recommendedName>
        <fullName evidence="9">RNA-dependent RNA polymerase</fullName>
        <ecNumber evidence="9">2.7.7.48</ecNumber>
    </recommendedName>
</protein>
<dbReference type="STRING" id="13333.W1PVQ6"/>
<keyword evidence="5 8" id="KW-0694">RNA-binding</keyword>
<proteinExistence type="inferred from homology"/>
<evidence type="ECO:0000256" key="6">
    <source>
        <dbReference type="ARBA" id="ARBA00023158"/>
    </source>
</evidence>
<dbReference type="Pfam" id="PF05183">
    <property type="entry name" value="RdRP"/>
    <property type="match status" value="1"/>
</dbReference>
<dbReference type="InterPro" id="IPR058751">
    <property type="entry name" value="RDRP_helical"/>
</dbReference>
<dbReference type="OMA" id="KYQPGFL"/>
<dbReference type="InterPro" id="IPR000504">
    <property type="entry name" value="RRM_dom"/>
</dbReference>
<dbReference type="GO" id="GO:0003723">
    <property type="term" value="F:RNA binding"/>
    <property type="evidence" value="ECO:0007669"/>
    <property type="project" value="UniProtKB-UniRule"/>
</dbReference>
<evidence type="ECO:0000256" key="5">
    <source>
        <dbReference type="ARBA" id="ARBA00022884"/>
    </source>
</evidence>
<dbReference type="Gramene" id="ERN11375">
    <property type="protein sequence ID" value="ERN11375"/>
    <property type="gene ID" value="AMTR_s00176p00039530"/>
</dbReference>
<name>W1PVQ6_AMBTC</name>
<gene>
    <name evidence="11" type="ORF">AMTR_s00176p00039530</name>
</gene>
<evidence type="ECO:0000313" key="11">
    <source>
        <dbReference type="EMBL" id="ERN11375.1"/>
    </source>
</evidence>
<dbReference type="InterPro" id="IPR012677">
    <property type="entry name" value="Nucleotide-bd_a/b_plait_sf"/>
</dbReference>
<dbReference type="GO" id="GO:0030422">
    <property type="term" value="P:siRNA processing"/>
    <property type="evidence" value="ECO:0000318"/>
    <property type="project" value="GO_Central"/>
</dbReference>
<evidence type="ECO:0000256" key="8">
    <source>
        <dbReference type="PROSITE-ProRule" id="PRU00176"/>
    </source>
</evidence>
<dbReference type="PANTHER" id="PTHR23079">
    <property type="entry name" value="RNA-DEPENDENT RNA POLYMERASE"/>
    <property type="match status" value="1"/>
</dbReference>
<dbReference type="GO" id="GO:0031380">
    <property type="term" value="C:nuclear RNA-directed RNA polymerase complex"/>
    <property type="evidence" value="ECO:0000318"/>
    <property type="project" value="GO_Central"/>
</dbReference>
<keyword evidence="6 9" id="KW-0943">RNA-mediated gene silencing</keyword>
<evidence type="ECO:0000313" key="12">
    <source>
        <dbReference type="Proteomes" id="UP000017836"/>
    </source>
</evidence>
<evidence type="ECO:0000256" key="2">
    <source>
        <dbReference type="ARBA" id="ARBA00022484"/>
    </source>
</evidence>
<keyword evidence="2 9" id="KW-0696">RNA-directed RNA polymerase</keyword>
<comment type="similarity">
    <text evidence="1 9">Belongs to the RdRP family.</text>
</comment>
<comment type="function">
    <text evidence="9">Probably involved in the RNA silencing pathway and required for the generation of small interfering RNAs (siRNAs).</text>
</comment>
<dbReference type="PROSITE" id="PS50102">
    <property type="entry name" value="RRM"/>
    <property type="match status" value="1"/>
</dbReference>
<dbReference type="SUPFAM" id="SSF54928">
    <property type="entry name" value="RNA-binding domain, RBD"/>
    <property type="match status" value="1"/>
</dbReference>
<dbReference type="EMBL" id="KI392708">
    <property type="protein sequence ID" value="ERN11375.1"/>
    <property type="molecule type" value="Genomic_DNA"/>
</dbReference>
<dbReference type="Pfam" id="PF26250">
    <property type="entry name" value="RRM_RdRP1_2"/>
    <property type="match status" value="1"/>
</dbReference>
<dbReference type="InterPro" id="IPR058752">
    <property type="entry name" value="RDRP_C_head"/>
</dbReference>
<keyword evidence="3 9" id="KW-0808">Transferase</keyword>
<dbReference type="Gene3D" id="3.30.70.330">
    <property type="match status" value="1"/>
</dbReference>
<reference evidence="12" key="1">
    <citation type="journal article" date="2013" name="Science">
        <title>The Amborella genome and the evolution of flowering plants.</title>
        <authorList>
            <consortium name="Amborella Genome Project"/>
        </authorList>
    </citation>
    <scope>NUCLEOTIDE SEQUENCE [LARGE SCALE GENOMIC DNA]</scope>
</reference>
<dbReference type="GO" id="GO:0003968">
    <property type="term" value="F:RNA-directed RNA polymerase activity"/>
    <property type="evidence" value="ECO:0000318"/>
    <property type="project" value="GO_Central"/>
</dbReference>
<evidence type="ECO:0000256" key="1">
    <source>
        <dbReference type="ARBA" id="ARBA00005762"/>
    </source>
</evidence>
<dbReference type="InterPro" id="IPR058763">
    <property type="entry name" value="RRM_RDR1/2-like"/>
</dbReference>
<dbReference type="EC" id="2.7.7.48" evidence="9"/>
<dbReference type="InterPro" id="IPR035979">
    <property type="entry name" value="RBD_domain_sf"/>
</dbReference>
<accession>W1PVQ6</accession>
<dbReference type="InterPro" id="IPR057590">
    <property type="entry name" value="PH_RDR1/2-like"/>
</dbReference>
<dbReference type="eggNOG" id="KOG0988">
    <property type="taxonomic scope" value="Eukaryota"/>
</dbReference>
<sequence length="1210" mass="137120">MTCAWTIFRERKRESPLFISERSKSKSKLSFKCFLIDVVLNVSIDISNLNDALKSSIFSKIETATLGCGVSSEGGRTVQVSGFPQGTCAEAVKKFLESITGFGTVYHLKIRIHKSKPNSRVFAIVQFTTSKSAEVIYSLAPQPKSLYFGNSYVIVRYMENDIVPNPRVTYHVLESIQLYFGNQISEESFAILWSNTNVKVEFGFGLKKIFFYLAHTGVDYKLDLYYENIWQIQLRRPGTEGTRYLVLQMQGAPRIFQKPLSFSSDIYDSPLFNYYKDFPDEQWVRSIDFTPSCSIGQSSSLCLALPNGTRIPNIRENFAYYKEIGGAFNLKTGSSFSHSLHLVPIVHPPDQIKLPYKILFRVNSLVQNGFLVGPTLDTEFYNLLNGLPSPFVERSLEDISRLTNCCLEPAKWLQEQYKKYRNLPRRPSPAAISLEPGLVYVHRVQVTPSKVYFYGPEVNVSNRVLRQFSNYIDNFLRISFIDEDFGSIRSTDLSKRMASGAEEKHTTVYGRVLSTLKNGIVIGDKKFEFLAFSSSQLRDNSAWMFSPIDGITAANIRQWMGDFSGIRNVAKCAARMGQSFGSSTETLNVKPEEVERISDIKNGKYVFSDGIGKISLEFAKKVALKCGCSEKTPSAFQIRYGGYKGVVAVDPTSRYKLSLRGSMRKYSSNNTKLDVLAYSKFQPCFLNRQVITLLSTLGVQDNVFETKQKDAVSQLDKILVDPESAFEALELMSPGENVNVLKEMLFCGYLPDSEPFLSMMLQTFRGLKLSELKTKTRIFIPNGRSMMGCLDETGILEYGQVFVQFSAIGNRRLHEFGLSKINESGSDQRVRVVVGKVIVAKNPCLHPGDVRILTAIDVPALHHMVNCVVFPQKGKRPHPNECSGSDLDGDIYFVSWDPMLIPCHQGTPMEYEPAPNNDLDHEVTIEEIEEYFTNYMINDSLGIIANAHTVFADKEPMKADSTPCVDLANLFSVAVDFPKTGVPADIPQHLYVKEYPDFMDKTDKPTYQSRRVIGKLFREVKDLPPHTSAITSFTKSVALKSYDLDMEVDGFELYLDDAHWYKSEYDFKLAGLMDHYGIKTEAEIVSGNILSLAKSFTKRRDAEAIALAMRSLRKEVRGWFKEKRSVVDEGDYSLDDDVYAKASAWYHITYHPEYWGSYFEEDGRNRAHFISFPWCIYDKLIHIKRHRIGRGRNSRSSSLASTMERTLMLS</sequence>
<evidence type="ECO:0000256" key="3">
    <source>
        <dbReference type="ARBA" id="ARBA00022679"/>
    </source>
</evidence>
<evidence type="ECO:0000256" key="4">
    <source>
        <dbReference type="ARBA" id="ARBA00022695"/>
    </source>
</evidence>
<evidence type="ECO:0000256" key="7">
    <source>
        <dbReference type="ARBA" id="ARBA00048744"/>
    </source>
</evidence>
<keyword evidence="4 9" id="KW-0548">Nucleotidyltransferase</keyword>
<comment type="catalytic activity">
    <reaction evidence="7 9">
        <text>RNA(n) + a ribonucleoside 5'-triphosphate = RNA(n+1) + diphosphate</text>
        <dbReference type="Rhea" id="RHEA:21248"/>
        <dbReference type="Rhea" id="RHEA-COMP:14527"/>
        <dbReference type="Rhea" id="RHEA-COMP:17342"/>
        <dbReference type="ChEBI" id="CHEBI:33019"/>
        <dbReference type="ChEBI" id="CHEBI:61557"/>
        <dbReference type="ChEBI" id="CHEBI:140395"/>
        <dbReference type="EC" id="2.7.7.48"/>
    </reaction>
</comment>
<dbReference type="Proteomes" id="UP000017836">
    <property type="component" value="Unassembled WGS sequence"/>
</dbReference>
<evidence type="ECO:0000256" key="9">
    <source>
        <dbReference type="RuleBase" id="RU363098"/>
    </source>
</evidence>
<evidence type="ECO:0000259" key="10">
    <source>
        <dbReference type="PROSITE" id="PS50102"/>
    </source>
</evidence>
<dbReference type="InterPro" id="IPR057596">
    <property type="entry name" value="RDRP_core"/>
</dbReference>
<dbReference type="HOGENOM" id="CLU_001366_3_0_1"/>
<keyword evidence="12" id="KW-1185">Reference proteome</keyword>
<dbReference type="Pfam" id="PF26253">
    <property type="entry name" value="RdRP_head"/>
    <property type="match status" value="1"/>
</dbReference>